<keyword evidence="5 8" id="KW-1133">Transmembrane helix</keyword>
<evidence type="ECO:0000256" key="5">
    <source>
        <dbReference type="ARBA" id="ARBA00022989"/>
    </source>
</evidence>
<evidence type="ECO:0000256" key="1">
    <source>
        <dbReference type="ARBA" id="ARBA00004141"/>
    </source>
</evidence>
<keyword evidence="6 8" id="KW-0472">Membrane</keyword>
<name>A0A8H6CA87_9LECA</name>
<dbReference type="GO" id="GO:0005783">
    <property type="term" value="C:endoplasmic reticulum"/>
    <property type="evidence" value="ECO:0007669"/>
    <property type="project" value="TreeGrafter"/>
</dbReference>
<dbReference type="AlphaFoldDB" id="A0A8H6CA87"/>
<keyword evidence="11" id="KW-1185">Reference proteome</keyword>
<feature type="region of interest" description="Disordered" evidence="7">
    <location>
        <begin position="677"/>
        <end position="700"/>
    </location>
</feature>
<sequence>MSQTQTHTESVDGQDHDEVQKKAKNRRPANTAFRQQRLKAWQPILTPKTVLPLFFIVGIIFAPIGGLLLYASAQVQEISIDYTHCRDEAQNTSIDSTEYQTIPSKYTSSSFKGSNSNCSSNPTYKWRSYNINRTYYSDQPVDTSVCSLQFNIPDNLKPPVLLYYRLTNFYQNHRRYVKSLDSNQLKGDAINNNSLGACSPLNTDPNGKPYWPCGLIANSIFNDSFANPVQLNVHDSSAFNVTYNMTENGIAWSSDKALYAPTKYDPADITPPPNWYLRYQDGYTSDNLPDLESDEAFQVWMRTAGLPNFSKLAKRNDNETMQCSMYQVDIENNFPVDIYGGTKSLVISTRTVMGGKNPFLGIAYVAVGGICIVLGALFTVTHLIKPRKLGDHTYLSWNNDQPSTATATGISRPVLIFLSTAANPSFAHPAGASLDLLDKRALGTVGRNVNLFQNVTQVCGTRGPSDELRQAHADFLEQSRHGNKERQASSPIVVQTYIHFVSTTDQMDHYPSSVRTSMVSSQVSILTSLYRPAGITFKLISTTWTVNDAWATDAESTPMKRSLRRGNYEALNLYFQTNLSAAPYAYDAASTLLGYCTLPTTITYPGPAGLALEYPTLDYATDGCNVLAGSMPKAPVPAFGYDLGKTAVHEVGHWFGLLHTFQDNTCATGDPGDYCDDTPQESQSTTGCPTGKDSCPGSPGLDPVSNYMDYSTDAW</sequence>
<evidence type="ECO:0000313" key="10">
    <source>
        <dbReference type="EMBL" id="KAF6219797.1"/>
    </source>
</evidence>
<gene>
    <name evidence="10" type="ORF">HO133_003622</name>
</gene>
<dbReference type="SUPFAM" id="SSF55486">
    <property type="entry name" value="Metalloproteases ('zincins'), catalytic domain"/>
    <property type="match status" value="1"/>
</dbReference>
<organism evidence="10 11">
    <name type="scientific">Letharia lupina</name>
    <dbReference type="NCBI Taxonomy" id="560253"/>
    <lineage>
        <taxon>Eukaryota</taxon>
        <taxon>Fungi</taxon>
        <taxon>Dikarya</taxon>
        <taxon>Ascomycota</taxon>
        <taxon>Pezizomycotina</taxon>
        <taxon>Lecanoromycetes</taxon>
        <taxon>OSLEUM clade</taxon>
        <taxon>Lecanoromycetidae</taxon>
        <taxon>Lecanorales</taxon>
        <taxon>Lecanorineae</taxon>
        <taxon>Parmeliaceae</taxon>
        <taxon>Letharia</taxon>
    </lineage>
</organism>
<keyword evidence="4 8" id="KW-0812">Transmembrane</keyword>
<dbReference type="InterPro" id="IPR005045">
    <property type="entry name" value="CDC50/LEM3_fam"/>
</dbReference>
<dbReference type="InterPro" id="IPR008754">
    <property type="entry name" value="Peptidase_M43"/>
</dbReference>
<evidence type="ECO:0000256" key="4">
    <source>
        <dbReference type="ARBA" id="ARBA00022692"/>
    </source>
</evidence>
<dbReference type="GO" id="GO:0005794">
    <property type="term" value="C:Golgi apparatus"/>
    <property type="evidence" value="ECO:0007669"/>
    <property type="project" value="TreeGrafter"/>
</dbReference>
<dbReference type="Pfam" id="PF05572">
    <property type="entry name" value="Peptidase_M43"/>
    <property type="match status" value="1"/>
</dbReference>
<dbReference type="PANTHER" id="PTHR10926:SF0">
    <property type="entry name" value="CDC50, ISOFORM A"/>
    <property type="match status" value="1"/>
</dbReference>
<comment type="similarity">
    <text evidence="2">Belongs to the peptidase M43B family.</text>
</comment>
<dbReference type="Proteomes" id="UP000593566">
    <property type="component" value="Unassembled WGS sequence"/>
</dbReference>
<dbReference type="GO" id="GO:0008237">
    <property type="term" value="F:metallopeptidase activity"/>
    <property type="evidence" value="ECO:0007669"/>
    <property type="project" value="InterPro"/>
</dbReference>
<feature type="region of interest" description="Disordered" evidence="7">
    <location>
        <begin position="1"/>
        <end position="32"/>
    </location>
</feature>
<protein>
    <recommendedName>
        <fullName evidence="9">Peptidase M43 pregnancy-associated plasma-A domain-containing protein</fullName>
    </recommendedName>
</protein>
<dbReference type="CDD" id="cd04275">
    <property type="entry name" value="ZnMc_pappalysin_like"/>
    <property type="match status" value="1"/>
</dbReference>
<evidence type="ECO:0000259" key="9">
    <source>
        <dbReference type="Pfam" id="PF05572"/>
    </source>
</evidence>
<dbReference type="InterPro" id="IPR024079">
    <property type="entry name" value="MetalloPept_cat_dom_sf"/>
</dbReference>
<dbReference type="Pfam" id="PF03381">
    <property type="entry name" value="CDC50"/>
    <property type="match status" value="1"/>
</dbReference>
<feature type="domain" description="Peptidase M43 pregnancy-associated plasma-A" evidence="9">
    <location>
        <begin position="646"/>
        <end position="711"/>
    </location>
</feature>
<comment type="similarity">
    <text evidence="3">Belongs to the CDC50/LEM3 family.</text>
</comment>
<comment type="caution">
    <text evidence="10">The sequence shown here is derived from an EMBL/GenBank/DDBJ whole genome shotgun (WGS) entry which is preliminary data.</text>
</comment>
<dbReference type="Gene3D" id="3.40.390.10">
    <property type="entry name" value="Collagenase (Catalytic Domain)"/>
    <property type="match status" value="1"/>
</dbReference>
<evidence type="ECO:0000256" key="2">
    <source>
        <dbReference type="ARBA" id="ARBA00008721"/>
    </source>
</evidence>
<evidence type="ECO:0000256" key="8">
    <source>
        <dbReference type="SAM" id="Phobius"/>
    </source>
</evidence>
<dbReference type="RefSeq" id="XP_037149232.1">
    <property type="nucleotide sequence ID" value="XM_037294544.1"/>
</dbReference>
<accession>A0A8H6CA87</accession>
<dbReference type="GO" id="GO:0005886">
    <property type="term" value="C:plasma membrane"/>
    <property type="evidence" value="ECO:0007669"/>
    <property type="project" value="TreeGrafter"/>
</dbReference>
<dbReference type="EMBL" id="JACCJB010000018">
    <property type="protein sequence ID" value="KAF6219797.1"/>
    <property type="molecule type" value="Genomic_DNA"/>
</dbReference>
<evidence type="ECO:0000256" key="3">
    <source>
        <dbReference type="ARBA" id="ARBA00009457"/>
    </source>
</evidence>
<feature type="transmembrane region" description="Helical" evidence="8">
    <location>
        <begin position="50"/>
        <end position="71"/>
    </location>
</feature>
<evidence type="ECO:0000313" key="11">
    <source>
        <dbReference type="Proteomes" id="UP000593566"/>
    </source>
</evidence>
<comment type="subcellular location">
    <subcellularLocation>
        <location evidence="1">Membrane</location>
        <topology evidence="1">Multi-pass membrane protein</topology>
    </subcellularLocation>
</comment>
<evidence type="ECO:0000256" key="7">
    <source>
        <dbReference type="SAM" id="MobiDB-lite"/>
    </source>
</evidence>
<evidence type="ECO:0000256" key="6">
    <source>
        <dbReference type="ARBA" id="ARBA00023136"/>
    </source>
</evidence>
<reference evidence="10 11" key="1">
    <citation type="journal article" date="2020" name="Genomics">
        <title>Complete, high-quality genomes from long-read metagenomic sequencing of two wolf lichen thalli reveals enigmatic genome architecture.</title>
        <authorList>
            <person name="McKenzie S.K."/>
            <person name="Walston R.F."/>
            <person name="Allen J.L."/>
        </authorList>
    </citation>
    <scope>NUCLEOTIDE SEQUENCE [LARGE SCALE GENOMIC DNA]</scope>
    <source>
        <strain evidence="10">WasteWater1</strain>
    </source>
</reference>
<feature type="transmembrane region" description="Helical" evidence="8">
    <location>
        <begin position="359"/>
        <end position="384"/>
    </location>
</feature>
<dbReference type="GeneID" id="59332033"/>
<feature type="compositionally biased region" description="Basic and acidic residues" evidence="7">
    <location>
        <begin position="9"/>
        <end position="21"/>
    </location>
</feature>
<proteinExistence type="inferred from homology"/>
<dbReference type="PANTHER" id="PTHR10926">
    <property type="entry name" value="CELL CYCLE CONTROL PROTEIN 50"/>
    <property type="match status" value="1"/>
</dbReference>